<name>A0A6G8PWZ9_9ACTN</name>
<proteinExistence type="predicted"/>
<evidence type="ECO:0000313" key="4">
    <source>
        <dbReference type="Proteomes" id="UP000502706"/>
    </source>
</evidence>
<dbReference type="Pfam" id="PF01757">
    <property type="entry name" value="Acyl_transf_3"/>
    <property type="match status" value="1"/>
</dbReference>
<evidence type="ECO:0000256" key="1">
    <source>
        <dbReference type="SAM" id="Phobius"/>
    </source>
</evidence>
<dbReference type="AlphaFoldDB" id="A0A6G8PWZ9"/>
<reference evidence="3 4" key="1">
    <citation type="submission" date="2019-10" db="EMBL/GenBank/DDBJ databases">
        <title>Rubrobacter sp nov SCSIO 52915 isolated from a deep-sea sediment in the South China Sea.</title>
        <authorList>
            <person name="Chen R.W."/>
        </authorList>
    </citation>
    <scope>NUCLEOTIDE SEQUENCE [LARGE SCALE GENOMIC DNA]</scope>
    <source>
        <strain evidence="3 4">SCSIO 52915</strain>
    </source>
</reference>
<feature type="transmembrane region" description="Helical" evidence="1">
    <location>
        <begin position="20"/>
        <end position="42"/>
    </location>
</feature>
<feature type="transmembrane region" description="Helical" evidence="1">
    <location>
        <begin position="142"/>
        <end position="163"/>
    </location>
</feature>
<dbReference type="KEGG" id="rmar:GBA65_09665"/>
<keyword evidence="1" id="KW-0472">Membrane</keyword>
<keyword evidence="1" id="KW-1133">Transmembrane helix</keyword>
<dbReference type="InterPro" id="IPR050879">
    <property type="entry name" value="Acyltransferase_3"/>
</dbReference>
<dbReference type="GO" id="GO:0016020">
    <property type="term" value="C:membrane"/>
    <property type="evidence" value="ECO:0007669"/>
    <property type="project" value="TreeGrafter"/>
</dbReference>
<feature type="transmembrane region" description="Helical" evidence="1">
    <location>
        <begin position="260"/>
        <end position="282"/>
    </location>
</feature>
<dbReference type="InterPro" id="IPR002656">
    <property type="entry name" value="Acyl_transf_3_dom"/>
</dbReference>
<dbReference type="PANTHER" id="PTHR23028">
    <property type="entry name" value="ACETYLTRANSFERASE"/>
    <property type="match status" value="1"/>
</dbReference>
<gene>
    <name evidence="3" type="ORF">GBA65_09665</name>
</gene>
<feature type="transmembrane region" description="Helical" evidence="1">
    <location>
        <begin position="93"/>
        <end position="112"/>
    </location>
</feature>
<protein>
    <submittedName>
        <fullName evidence="3">Acyltransferase family protein</fullName>
    </submittedName>
</protein>
<dbReference type="GO" id="GO:0009103">
    <property type="term" value="P:lipopolysaccharide biosynthetic process"/>
    <property type="evidence" value="ECO:0007669"/>
    <property type="project" value="TreeGrafter"/>
</dbReference>
<feature type="transmembrane region" description="Helical" evidence="1">
    <location>
        <begin position="329"/>
        <end position="349"/>
    </location>
</feature>
<accession>A0A6G8PWZ9</accession>
<feature type="transmembrane region" description="Helical" evidence="1">
    <location>
        <begin position="294"/>
        <end position="317"/>
    </location>
</feature>
<feature type="transmembrane region" description="Helical" evidence="1">
    <location>
        <begin position="229"/>
        <end position="248"/>
    </location>
</feature>
<dbReference type="Proteomes" id="UP000502706">
    <property type="component" value="Chromosome"/>
</dbReference>
<feature type="transmembrane region" description="Helical" evidence="1">
    <location>
        <begin position="202"/>
        <end position="222"/>
    </location>
</feature>
<keyword evidence="3" id="KW-0808">Transferase</keyword>
<dbReference type="EMBL" id="CP045121">
    <property type="protein sequence ID" value="QIN78744.1"/>
    <property type="molecule type" value="Genomic_DNA"/>
</dbReference>
<keyword evidence="1" id="KW-0812">Transmembrane</keyword>
<keyword evidence="3" id="KW-0012">Acyltransferase</keyword>
<feature type="transmembrane region" description="Helical" evidence="1">
    <location>
        <begin position="54"/>
        <end position="72"/>
    </location>
</feature>
<keyword evidence="4" id="KW-1185">Reference proteome</keyword>
<evidence type="ECO:0000313" key="3">
    <source>
        <dbReference type="EMBL" id="QIN78744.1"/>
    </source>
</evidence>
<feature type="transmembrane region" description="Helical" evidence="1">
    <location>
        <begin position="170"/>
        <end position="190"/>
    </location>
</feature>
<dbReference type="GO" id="GO:0016747">
    <property type="term" value="F:acyltransferase activity, transferring groups other than amino-acyl groups"/>
    <property type="evidence" value="ECO:0007669"/>
    <property type="project" value="InterPro"/>
</dbReference>
<organism evidence="3 4">
    <name type="scientific">Rubrobacter marinus</name>
    <dbReference type="NCBI Taxonomy" id="2653852"/>
    <lineage>
        <taxon>Bacteria</taxon>
        <taxon>Bacillati</taxon>
        <taxon>Actinomycetota</taxon>
        <taxon>Rubrobacteria</taxon>
        <taxon>Rubrobacterales</taxon>
        <taxon>Rubrobacteraceae</taxon>
        <taxon>Rubrobacter</taxon>
    </lineage>
</organism>
<sequence>MKYDISDHSAEVEALRGLAVLKVVLAHVAGQWAALVGLPLVVPFLGFDVVKGLQLGPGGVFLFFFLSGYLLTRVEEGRKERGPYRMRSYFARRALRILPAYYLALAVVWLLWPKETTGWDLLTHAFFVHTLFPETTASADPVMWSLASEVAWYLILPFVIVLVPRWWQRALLLVGLLVGGRAIYVHAMAATPGPEGELYANHLPTTHLYLFAGGMLLAMLVGRFGERPALATALTPPAAVYLFGYPYFGAEVAAAIHVPAWLLVDLSMAAFFFAAVAGSRILRPVLSFAPFRFVGTISYSLFLLHQTVLVLLASSWSAEFEAWATSSPWLAFSCALAAILALSIPVAYLSHRFVERPFLERKPK</sequence>
<feature type="domain" description="Acyltransferase 3" evidence="2">
    <location>
        <begin position="11"/>
        <end position="347"/>
    </location>
</feature>
<evidence type="ECO:0000259" key="2">
    <source>
        <dbReference type="Pfam" id="PF01757"/>
    </source>
</evidence>
<dbReference type="PANTHER" id="PTHR23028:SF53">
    <property type="entry name" value="ACYL_TRANSF_3 DOMAIN-CONTAINING PROTEIN"/>
    <property type="match status" value="1"/>
</dbReference>